<evidence type="ECO:0000259" key="2">
    <source>
        <dbReference type="Pfam" id="PF04773"/>
    </source>
</evidence>
<keyword evidence="1" id="KW-0812">Transmembrane</keyword>
<evidence type="ECO:0000313" key="3">
    <source>
        <dbReference type="EMBL" id="RJP69581.1"/>
    </source>
</evidence>
<evidence type="ECO:0000256" key="1">
    <source>
        <dbReference type="SAM" id="Phobius"/>
    </source>
</evidence>
<dbReference type="Proteomes" id="UP000285961">
    <property type="component" value="Unassembled WGS sequence"/>
</dbReference>
<dbReference type="PANTHER" id="PTHR38731:SF1">
    <property type="entry name" value="FECR PROTEIN DOMAIN-CONTAINING PROTEIN"/>
    <property type="match status" value="1"/>
</dbReference>
<reference evidence="3 4" key="1">
    <citation type="journal article" date="2017" name="ISME J.">
        <title>Energy and carbon metabolisms in a deep terrestrial subsurface fluid microbial community.</title>
        <authorList>
            <person name="Momper L."/>
            <person name="Jungbluth S.P."/>
            <person name="Lee M.D."/>
            <person name="Amend J.P."/>
        </authorList>
    </citation>
    <scope>NUCLEOTIDE SEQUENCE [LARGE SCALE GENOMIC DNA]</scope>
    <source>
        <strain evidence="3">SURF_17</strain>
    </source>
</reference>
<dbReference type="InterPro" id="IPR006860">
    <property type="entry name" value="FecR"/>
</dbReference>
<sequence length="302" mass="32659">MIKRTYFIFIIILTLFAFGAAAVADTIVLKSGRVIEGEIVEETDALVAVEMETGTGFFSKEDIKSINKTRLDVARGKIVELTGDVEVLPKGETQWKAAEAGMGLDEGDRVRSGPDSKAVAIFANQLIIAVEQNSNVNLEKLQQSRRTGINAKVNLDGGQLWNDVGQLKSKRSKFYVETPQAVTGVRGTVFTVQVTPEATTKVAVVKGTVDVRTTGMMITPIKVAENTMTEVTPGEAPAAPQTISEEFLAQWNQYKGRFRMLRVGMLGGFLGLSPTQTLYVAAGIAVLIIVIAAVLVIRRRAA</sequence>
<dbReference type="Gene3D" id="2.60.120.1440">
    <property type="match status" value="1"/>
</dbReference>
<protein>
    <recommendedName>
        <fullName evidence="2">FecR protein domain-containing protein</fullName>
    </recommendedName>
</protein>
<keyword evidence="1" id="KW-0472">Membrane</keyword>
<evidence type="ECO:0000313" key="4">
    <source>
        <dbReference type="Proteomes" id="UP000285961"/>
    </source>
</evidence>
<dbReference type="EMBL" id="QZKI01000080">
    <property type="protein sequence ID" value="RJP69581.1"/>
    <property type="molecule type" value="Genomic_DNA"/>
</dbReference>
<name>A0A419EXK1_9BACT</name>
<dbReference type="AlphaFoldDB" id="A0A419EXK1"/>
<accession>A0A419EXK1</accession>
<comment type="caution">
    <text evidence="3">The sequence shown here is derived from an EMBL/GenBank/DDBJ whole genome shotgun (WGS) entry which is preliminary data.</text>
</comment>
<dbReference type="Pfam" id="PF04773">
    <property type="entry name" value="FecR"/>
    <property type="match status" value="1"/>
</dbReference>
<organism evidence="3 4">
    <name type="scientific">Candidatus Abyssobacteria bacterium SURF_17</name>
    <dbReference type="NCBI Taxonomy" id="2093361"/>
    <lineage>
        <taxon>Bacteria</taxon>
        <taxon>Pseudomonadati</taxon>
        <taxon>Candidatus Hydrogenedentota</taxon>
        <taxon>Candidatus Abyssobacteria</taxon>
    </lineage>
</organism>
<proteinExistence type="predicted"/>
<gene>
    <name evidence="3" type="ORF">C4532_10570</name>
</gene>
<dbReference type="PANTHER" id="PTHR38731">
    <property type="entry name" value="LIPL45-RELATED LIPOPROTEIN-RELATED"/>
    <property type="match status" value="1"/>
</dbReference>
<feature type="transmembrane region" description="Helical" evidence="1">
    <location>
        <begin position="278"/>
        <end position="297"/>
    </location>
</feature>
<feature type="domain" description="FecR protein" evidence="2">
    <location>
        <begin position="108"/>
        <end position="209"/>
    </location>
</feature>
<keyword evidence="1" id="KW-1133">Transmembrane helix</keyword>